<dbReference type="InterPro" id="IPR044156">
    <property type="entry name" value="Galectin-like"/>
</dbReference>
<dbReference type="PROSITE" id="PS00018">
    <property type="entry name" value="EF_HAND_1"/>
    <property type="match status" value="1"/>
</dbReference>
<dbReference type="Gene3D" id="1.10.238.10">
    <property type="entry name" value="EF-hand"/>
    <property type="match status" value="1"/>
</dbReference>
<dbReference type="SMART" id="SM00908">
    <property type="entry name" value="Gal-bind_lectin"/>
    <property type="match status" value="1"/>
</dbReference>
<evidence type="ECO:0000256" key="4">
    <source>
        <dbReference type="SAM" id="Phobius"/>
    </source>
</evidence>
<feature type="transmembrane region" description="Helical" evidence="4">
    <location>
        <begin position="176"/>
        <end position="196"/>
    </location>
</feature>
<feature type="domain" description="Galectin" evidence="5">
    <location>
        <begin position="200"/>
        <end position="329"/>
    </location>
</feature>
<dbReference type="SUPFAM" id="SSF47473">
    <property type="entry name" value="EF-hand"/>
    <property type="match status" value="1"/>
</dbReference>
<dbReference type="EMBL" id="JYDP01000068">
    <property type="protein sequence ID" value="KRZ09768.1"/>
    <property type="molecule type" value="Genomic_DNA"/>
</dbReference>
<dbReference type="InterPro" id="IPR001079">
    <property type="entry name" value="Galectin_CRD"/>
</dbReference>
<dbReference type="Pfam" id="PF00337">
    <property type="entry name" value="Gal-bind_lectin"/>
    <property type="match status" value="1"/>
</dbReference>
<keyword evidence="1 3" id="KW-0430">Lectin</keyword>
<feature type="non-terminal residue" evidence="6">
    <location>
        <position position="1"/>
    </location>
</feature>
<evidence type="ECO:0000256" key="2">
    <source>
        <dbReference type="ARBA" id="ARBA00022837"/>
    </source>
</evidence>
<dbReference type="PANTHER" id="PTHR11346:SF147">
    <property type="entry name" value="GALECTIN"/>
    <property type="match status" value="1"/>
</dbReference>
<dbReference type="SMART" id="SM00276">
    <property type="entry name" value="GLECT"/>
    <property type="match status" value="1"/>
</dbReference>
<keyword evidence="4" id="KW-0812">Transmembrane</keyword>
<evidence type="ECO:0000313" key="6">
    <source>
        <dbReference type="EMBL" id="KRZ09768.1"/>
    </source>
</evidence>
<keyword evidence="4" id="KW-0472">Membrane</keyword>
<dbReference type="GO" id="GO:0030246">
    <property type="term" value="F:carbohydrate binding"/>
    <property type="evidence" value="ECO:0007669"/>
    <property type="project" value="UniProtKB-UniRule"/>
</dbReference>
<dbReference type="InterPro" id="IPR011992">
    <property type="entry name" value="EF-hand-dom_pair"/>
</dbReference>
<dbReference type="InterPro" id="IPR013320">
    <property type="entry name" value="ConA-like_dom_sf"/>
</dbReference>
<comment type="caution">
    <text evidence="6">The sequence shown here is derived from an EMBL/GenBank/DDBJ whole genome shotgun (WGS) entry which is preliminary data.</text>
</comment>
<keyword evidence="2" id="KW-0106">Calcium</keyword>
<evidence type="ECO:0000256" key="3">
    <source>
        <dbReference type="RuleBase" id="RU102079"/>
    </source>
</evidence>
<dbReference type="Proteomes" id="UP000055024">
    <property type="component" value="Unassembled WGS sequence"/>
</dbReference>
<name>A0A0V1HGA0_9BILA</name>
<dbReference type="PANTHER" id="PTHR11346">
    <property type="entry name" value="GALECTIN"/>
    <property type="match status" value="1"/>
</dbReference>
<evidence type="ECO:0000259" key="5">
    <source>
        <dbReference type="PROSITE" id="PS51304"/>
    </source>
</evidence>
<dbReference type="PROSITE" id="PS51304">
    <property type="entry name" value="GALECTIN"/>
    <property type="match status" value="1"/>
</dbReference>
<dbReference type="AlphaFoldDB" id="A0A0V1HGA0"/>
<dbReference type="InterPro" id="IPR018247">
    <property type="entry name" value="EF_Hand_1_Ca_BS"/>
</dbReference>
<evidence type="ECO:0000256" key="1">
    <source>
        <dbReference type="ARBA" id="ARBA00022734"/>
    </source>
</evidence>
<accession>A0A0V1HGA0</accession>
<dbReference type="SUPFAM" id="SSF49899">
    <property type="entry name" value="Concanavalin A-like lectins/glucanases"/>
    <property type="match status" value="1"/>
</dbReference>
<keyword evidence="4" id="KW-1133">Transmembrane helix</keyword>
<keyword evidence="7" id="KW-1185">Reference proteome</keyword>
<protein>
    <recommendedName>
        <fullName evidence="3">Galectin</fullName>
    </recommendedName>
</protein>
<dbReference type="Gene3D" id="2.60.120.200">
    <property type="match status" value="1"/>
</dbReference>
<gene>
    <name evidence="6" type="primary">MCFD2</name>
    <name evidence="6" type="ORF">T11_8202</name>
</gene>
<dbReference type="OrthoDB" id="5795596at2759"/>
<feature type="transmembrane region" description="Helical" evidence="4">
    <location>
        <begin position="6"/>
        <end position="26"/>
    </location>
</feature>
<proteinExistence type="predicted"/>
<reference evidence="6 7" key="1">
    <citation type="submission" date="2015-01" db="EMBL/GenBank/DDBJ databases">
        <title>Evolution of Trichinella species and genotypes.</title>
        <authorList>
            <person name="Korhonen P.K."/>
            <person name="Edoardo P."/>
            <person name="Giuseppe L.R."/>
            <person name="Gasser R.B."/>
        </authorList>
    </citation>
    <scope>NUCLEOTIDE SEQUENCE [LARGE SCALE GENOMIC DNA]</scope>
    <source>
        <strain evidence="6">ISS1029</strain>
    </source>
</reference>
<sequence length="351" mass="41237">LLCRCYYFEVIQSLLYNLCFLLNLYFNNIVMRISYVCLLLYYLSNNAAANEPHSTHFGQKDDVEDVEHMKKHLHGRVDTNSVDNPEMMRFYYFNMHDLNKDNRLDGLEIIKAVTHYHKDDHNVEVRVPSDDELEAIVDGIMESDDFNRDGFQIVQLAAVALDRINMPNLRWQKRPLFSNGILMLIFLLLLVTQTAISVRLAMTNVNNFAHGSVIIITGYFGEFIDRVVFNLLAGKDIVFHFNPRFTHNKVYRNSKINGTWGKEEFDSEFPFAKGSNFSLFIVCQRTGYRVFVDYKAKFFYEHRFLVPRVDKVTVDGDKNMTKLYDLLRKHFYFQHLCKTTVKIHFATEIKL</sequence>
<dbReference type="CDD" id="cd00070">
    <property type="entry name" value="GLECT"/>
    <property type="match status" value="1"/>
</dbReference>
<organism evidence="6 7">
    <name type="scientific">Trichinella zimbabwensis</name>
    <dbReference type="NCBI Taxonomy" id="268475"/>
    <lineage>
        <taxon>Eukaryota</taxon>
        <taxon>Metazoa</taxon>
        <taxon>Ecdysozoa</taxon>
        <taxon>Nematoda</taxon>
        <taxon>Enoplea</taxon>
        <taxon>Dorylaimia</taxon>
        <taxon>Trichinellida</taxon>
        <taxon>Trichinellidae</taxon>
        <taxon>Trichinella</taxon>
    </lineage>
</organism>
<evidence type="ECO:0000313" key="7">
    <source>
        <dbReference type="Proteomes" id="UP000055024"/>
    </source>
</evidence>